<evidence type="ECO:0000256" key="4">
    <source>
        <dbReference type="ARBA" id="ARBA00022793"/>
    </source>
</evidence>
<evidence type="ECO:0000256" key="1">
    <source>
        <dbReference type="ARBA" id="ARBA00001933"/>
    </source>
</evidence>
<name>A0A8T0QHY5_PANVG</name>
<sequence length="479" mass="53752">MALSTAKTSHGESLHCSTFASRYVRTALPRFKIPEQSIPKEAAYQIINDELMLDGNPRLNLASFVTTWMEPECDKLIQESINKNYVDMDEYPVTTELQNRCVNMIAHLFNAPIGDDETAVGVGTVGSSEAIMLAGLAFKRKWQNKMKEAGKPNIVTGANVQVCWEKFARYFEVELKEVKLREGYYVMDPEKAAEMVDENTICVAAILGSTLNGEFEDVKMLNDLLTAKNAETGWDTPIHVDAASGGFIAPFIYPELEWDFRLPLVKSINVSGHKYGLVYAGVGWVIWRSKEDLPDELIFHINYLGADQPTFTLNFSKGSSQIIAQYYQLIRLGFEGYKDVMQNCRDNAAVLREGIQSMGYFDVVSKDSGVPLVAFSLRDASRYTVFEVAESLRRFGWIVPAYTMPADAEHVAVMRVVIREDFSRGLAERLIADLGKTMADMDAHAGGKPHKKSAHEIEKEVTTFWRRLVANKKKSSMVC</sequence>
<dbReference type="SUPFAM" id="SSF53383">
    <property type="entry name" value="PLP-dependent transferases"/>
    <property type="match status" value="1"/>
</dbReference>
<accession>A0A8T0QHY5</accession>
<evidence type="ECO:0000256" key="2">
    <source>
        <dbReference type="ARBA" id="ARBA00009533"/>
    </source>
</evidence>
<dbReference type="PANTHER" id="PTHR43321">
    <property type="entry name" value="GLUTAMATE DECARBOXYLASE"/>
    <property type="match status" value="1"/>
</dbReference>
<dbReference type="NCBIfam" id="TIGR01788">
    <property type="entry name" value="Glu-decarb-GAD"/>
    <property type="match status" value="1"/>
</dbReference>
<dbReference type="InterPro" id="IPR010107">
    <property type="entry name" value="Glutamate_decarboxylase"/>
</dbReference>
<reference evidence="10" key="1">
    <citation type="submission" date="2020-05" db="EMBL/GenBank/DDBJ databases">
        <title>WGS assembly of Panicum virgatum.</title>
        <authorList>
            <person name="Lovell J.T."/>
            <person name="Jenkins J."/>
            <person name="Shu S."/>
            <person name="Juenger T.E."/>
            <person name="Schmutz J."/>
        </authorList>
    </citation>
    <scope>NUCLEOTIDE SEQUENCE</scope>
    <source>
        <strain evidence="10">AP13</strain>
    </source>
</reference>
<evidence type="ECO:0000256" key="3">
    <source>
        <dbReference type="ARBA" id="ARBA00012421"/>
    </source>
</evidence>
<dbReference type="GO" id="GO:0030170">
    <property type="term" value="F:pyridoxal phosphate binding"/>
    <property type="evidence" value="ECO:0007669"/>
    <property type="project" value="InterPro"/>
</dbReference>
<dbReference type="InterPro" id="IPR002129">
    <property type="entry name" value="PyrdxlP-dep_de-COase"/>
</dbReference>
<evidence type="ECO:0000256" key="8">
    <source>
        <dbReference type="RuleBase" id="RU000382"/>
    </source>
</evidence>
<protein>
    <recommendedName>
        <fullName evidence="3 9">Glutamate decarboxylase</fullName>
        <ecNumber evidence="3 9">4.1.1.15</ecNumber>
    </recommendedName>
</protein>
<dbReference type="Proteomes" id="UP000823388">
    <property type="component" value="Chromosome 7K"/>
</dbReference>
<dbReference type="AlphaFoldDB" id="A0A8T0QHY5"/>
<dbReference type="FunFam" id="3.90.1150.160:FF:000001">
    <property type="entry name" value="Glutamate decarboxylase"/>
    <property type="match status" value="1"/>
</dbReference>
<dbReference type="Gene3D" id="3.40.640.10">
    <property type="entry name" value="Type I PLP-dependent aspartate aminotransferase-like (Major domain)"/>
    <property type="match status" value="1"/>
</dbReference>
<dbReference type="Gene3D" id="4.10.280.50">
    <property type="match status" value="1"/>
</dbReference>
<dbReference type="EMBL" id="CM029049">
    <property type="protein sequence ID" value="KAG2572409.1"/>
    <property type="molecule type" value="Genomic_DNA"/>
</dbReference>
<keyword evidence="5 7" id="KW-0663">Pyridoxal phosphate</keyword>
<keyword evidence="11" id="KW-1185">Reference proteome</keyword>
<gene>
    <name evidence="10" type="ORF">PVAP13_7KG177000</name>
</gene>
<dbReference type="GO" id="GO:0004351">
    <property type="term" value="F:glutamate decarboxylase activity"/>
    <property type="evidence" value="ECO:0007669"/>
    <property type="project" value="UniProtKB-EC"/>
</dbReference>
<evidence type="ECO:0000313" key="10">
    <source>
        <dbReference type="EMBL" id="KAG2572409.1"/>
    </source>
</evidence>
<dbReference type="FunFam" id="4.10.280.50:FF:000002">
    <property type="entry name" value="Glutamate decarboxylase"/>
    <property type="match status" value="1"/>
</dbReference>
<dbReference type="GO" id="GO:0006538">
    <property type="term" value="P:L-glutamate catabolic process"/>
    <property type="evidence" value="ECO:0007669"/>
    <property type="project" value="TreeGrafter"/>
</dbReference>
<proteinExistence type="inferred from homology"/>
<keyword evidence="6 8" id="KW-0456">Lyase</keyword>
<dbReference type="Pfam" id="PF00282">
    <property type="entry name" value="Pyridoxal_deC"/>
    <property type="match status" value="1"/>
</dbReference>
<organism evidence="10 11">
    <name type="scientific">Panicum virgatum</name>
    <name type="common">Blackwell switchgrass</name>
    <dbReference type="NCBI Taxonomy" id="38727"/>
    <lineage>
        <taxon>Eukaryota</taxon>
        <taxon>Viridiplantae</taxon>
        <taxon>Streptophyta</taxon>
        <taxon>Embryophyta</taxon>
        <taxon>Tracheophyta</taxon>
        <taxon>Spermatophyta</taxon>
        <taxon>Magnoliopsida</taxon>
        <taxon>Liliopsida</taxon>
        <taxon>Poales</taxon>
        <taxon>Poaceae</taxon>
        <taxon>PACMAD clade</taxon>
        <taxon>Panicoideae</taxon>
        <taxon>Panicodae</taxon>
        <taxon>Paniceae</taxon>
        <taxon>Panicinae</taxon>
        <taxon>Panicum</taxon>
        <taxon>Panicum sect. Hiantes</taxon>
    </lineage>
</organism>
<dbReference type="EC" id="4.1.1.15" evidence="3 9"/>
<keyword evidence="4 9" id="KW-0210">Decarboxylase</keyword>
<dbReference type="Gene3D" id="3.90.1150.160">
    <property type="match status" value="1"/>
</dbReference>
<evidence type="ECO:0000256" key="7">
    <source>
        <dbReference type="PIRSR" id="PIRSR602129-50"/>
    </source>
</evidence>
<comment type="caution">
    <text evidence="10">The sequence shown here is derived from an EMBL/GenBank/DDBJ whole genome shotgun (WGS) entry which is preliminary data.</text>
</comment>
<dbReference type="OrthoDB" id="5152799at2759"/>
<dbReference type="InterPro" id="IPR015421">
    <property type="entry name" value="PyrdxlP-dep_Trfase_major"/>
</dbReference>
<comment type="similarity">
    <text evidence="2 8">Belongs to the group II decarboxylase family.</text>
</comment>
<evidence type="ECO:0000256" key="9">
    <source>
        <dbReference type="RuleBase" id="RU361171"/>
    </source>
</evidence>
<evidence type="ECO:0000313" key="11">
    <source>
        <dbReference type="Proteomes" id="UP000823388"/>
    </source>
</evidence>
<evidence type="ECO:0000256" key="6">
    <source>
        <dbReference type="ARBA" id="ARBA00023239"/>
    </source>
</evidence>
<comment type="cofactor">
    <cofactor evidence="1 7 8">
        <name>pyridoxal 5'-phosphate</name>
        <dbReference type="ChEBI" id="CHEBI:597326"/>
    </cofactor>
</comment>
<comment type="catalytic activity">
    <reaction evidence="9">
        <text>L-glutamate + H(+) = 4-aminobutanoate + CO2</text>
        <dbReference type="Rhea" id="RHEA:17785"/>
        <dbReference type="ChEBI" id="CHEBI:15378"/>
        <dbReference type="ChEBI" id="CHEBI:16526"/>
        <dbReference type="ChEBI" id="CHEBI:29985"/>
        <dbReference type="ChEBI" id="CHEBI:59888"/>
        <dbReference type="EC" id="4.1.1.15"/>
    </reaction>
</comment>
<dbReference type="GO" id="GO:0005829">
    <property type="term" value="C:cytosol"/>
    <property type="evidence" value="ECO:0007669"/>
    <property type="project" value="TreeGrafter"/>
</dbReference>
<evidence type="ECO:0000256" key="5">
    <source>
        <dbReference type="ARBA" id="ARBA00022898"/>
    </source>
</evidence>
<feature type="modified residue" description="N6-(pyridoxal phosphate)lysine" evidence="7">
    <location>
        <position position="274"/>
    </location>
</feature>
<dbReference type="FunFam" id="3.40.640.10:FF:000022">
    <property type="entry name" value="Glutamate decarboxylase"/>
    <property type="match status" value="1"/>
</dbReference>
<dbReference type="InterPro" id="IPR015424">
    <property type="entry name" value="PyrdxlP-dep_Trfase"/>
</dbReference>
<dbReference type="PANTHER" id="PTHR43321:SF1">
    <property type="entry name" value="GLUTAMATE DECARBOXYLASE"/>
    <property type="match status" value="1"/>
</dbReference>